<dbReference type="AlphaFoldDB" id="A0A0M5L2H7"/>
<evidence type="ECO:0000259" key="6">
    <source>
        <dbReference type="SMART" id="SM00226"/>
    </source>
</evidence>
<accession>A0A0M5L2H7</accession>
<dbReference type="PANTHER" id="PTHR11717:SF7">
    <property type="entry name" value="LOW MOLECULAR WEIGHT PHOSPHOTYROSINE PROTEIN PHOSPHATASE"/>
    <property type="match status" value="1"/>
</dbReference>
<dbReference type="InterPro" id="IPR050438">
    <property type="entry name" value="LMW_PTPase"/>
</dbReference>
<dbReference type="CDD" id="cd16343">
    <property type="entry name" value="LMWPTP"/>
    <property type="match status" value="1"/>
</dbReference>
<organism evidence="7 8">
    <name type="scientific">Altererythrobacter epoxidivorans</name>
    <dbReference type="NCBI Taxonomy" id="361183"/>
    <lineage>
        <taxon>Bacteria</taxon>
        <taxon>Pseudomonadati</taxon>
        <taxon>Pseudomonadota</taxon>
        <taxon>Alphaproteobacteria</taxon>
        <taxon>Sphingomonadales</taxon>
        <taxon>Erythrobacteraceae</taxon>
        <taxon>Altererythrobacter</taxon>
    </lineage>
</organism>
<dbReference type="EMBL" id="CP012669">
    <property type="protein sequence ID" value="ALE16269.1"/>
    <property type="molecule type" value="Genomic_DNA"/>
</dbReference>
<dbReference type="Pfam" id="PF01451">
    <property type="entry name" value="LMWPc"/>
    <property type="match status" value="1"/>
</dbReference>
<dbReference type="PANTHER" id="PTHR11717">
    <property type="entry name" value="LOW MOLECULAR WEIGHT PROTEIN TYROSINE PHOSPHATASE"/>
    <property type="match status" value="1"/>
</dbReference>
<feature type="active site" description="Nucleophile" evidence="5">
    <location>
        <position position="15"/>
    </location>
</feature>
<keyword evidence="3 7" id="KW-0378">Hydrolase</keyword>
<gene>
    <name evidence="7" type="ORF">AMC99_00968</name>
</gene>
<evidence type="ECO:0000256" key="1">
    <source>
        <dbReference type="ARBA" id="ARBA00011063"/>
    </source>
</evidence>
<dbReference type="EC" id="3.1.3.48" evidence="2"/>
<dbReference type="STRING" id="361183.AMC99_00968"/>
<dbReference type="Proteomes" id="UP000057938">
    <property type="component" value="Chromosome"/>
</dbReference>
<feature type="active site" description="Proton donor" evidence="5">
    <location>
        <position position="130"/>
    </location>
</feature>
<keyword evidence="4" id="KW-0904">Protein phosphatase</keyword>
<evidence type="ECO:0000256" key="2">
    <source>
        <dbReference type="ARBA" id="ARBA00013064"/>
    </source>
</evidence>
<name>A0A0M5L2H7_9SPHN</name>
<dbReference type="SMART" id="SM00226">
    <property type="entry name" value="LMWPc"/>
    <property type="match status" value="1"/>
</dbReference>
<evidence type="ECO:0000313" key="7">
    <source>
        <dbReference type="EMBL" id="ALE16269.1"/>
    </source>
</evidence>
<sequence>MTSSDHVRPAVLFVCLGNICRSPLAEAAFREAAEKAGLEAVADSAGTSDYHVGAPPDPRSVDTARDAGIDISHYRGRQIEAADFTRFTHIYAMDHQNLRNLEAIKPAEATAHVALLLDAVAGREGVAIADPYYDGEDRFEDTWADASEAADAIVSQLLAASRP</sequence>
<keyword evidence="8" id="KW-1185">Reference proteome</keyword>
<dbReference type="SUPFAM" id="SSF52788">
    <property type="entry name" value="Phosphotyrosine protein phosphatases I"/>
    <property type="match status" value="1"/>
</dbReference>
<feature type="active site" evidence="5">
    <location>
        <position position="21"/>
    </location>
</feature>
<evidence type="ECO:0000256" key="3">
    <source>
        <dbReference type="ARBA" id="ARBA00022801"/>
    </source>
</evidence>
<dbReference type="InterPro" id="IPR036196">
    <property type="entry name" value="Ptyr_pPase_sf"/>
</dbReference>
<protein>
    <recommendedName>
        <fullName evidence="2">protein-tyrosine-phosphatase</fullName>
        <ecNumber evidence="2">3.1.3.48</ecNumber>
    </recommendedName>
</protein>
<feature type="domain" description="Phosphotyrosine protein phosphatase I" evidence="6">
    <location>
        <begin position="9"/>
        <end position="156"/>
    </location>
</feature>
<evidence type="ECO:0000256" key="5">
    <source>
        <dbReference type="PIRSR" id="PIRSR617867-1"/>
    </source>
</evidence>
<dbReference type="InterPro" id="IPR023485">
    <property type="entry name" value="Ptyr_pPase"/>
</dbReference>
<dbReference type="GO" id="GO:0004725">
    <property type="term" value="F:protein tyrosine phosphatase activity"/>
    <property type="evidence" value="ECO:0007669"/>
    <property type="project" value="UniProtKB-EC"/>
</dbReference>
<dbReference type="PATRIC" id="fig|361183.4.peg.949"/>
<dbReference type="RefSeq" id="WP_061923478.1">
    <property type="nucleotide sequence ID" value="NZ_CP012669.1"/>
</dbReference>
<dbReference type="InterPro" id="IPR017867">
    <property type="entry name" value="Tyr_phospatase_low_mol_wt"/>
</dbReference>
<comment type="similarity">
    <text evidence="1">Belongs to the low molecular weight phosphotyrosine protein phosphatase family.</text>
</comment>
<dbReference type="OrthoDB" id="9784339at2"/>
<evidence type="ECO:0000256" key="4">
    <source>
        <dbReference type="ARBA" id="ARBA00022912"/>
    </source>
</evidence>
<dbReference type="PRINTS" id="PR00719">
    <property type="entry name" value="LMWPTPASE"/>
</dbReference>
<reference evidence="7 8" key="1">
    <citation type="submission" date="2015-09" db="EMBL/GenBank/DDBJ databases">
        <title>Complete genome sequence of a benzo[a]pyrene-degrading bacterium Altererythrobacter epoxidivorans CGMCC 1.7731T.</title>
        <authorList>
            <person name="Li Z."/>
            <person name="Cheng H."/>
            <person name="Huo Y."/>
            <person name="Xu X."/>
        </authorList>
    </citation>
    <scope>NUCLEOTIDE SEQUENCE [LARGE SCALE GENOMIC DNA]</scope>
    <source>
        <strain evidence="7 8">CGMCC 1.7731</strain>
    </source>
</reference>
<dbReference type="KEGG" id="aep:AMC99_00968"/>
<evidence type="ECO:0000313" key="8">
    <source>
        <dbReference type="Proteomes" id="UP000057938"/>
    </source>
</evidence>
<dbReference type="Gene3D" id="3.40.50.2300">
    <property type="match status" value="1"/>
</dbReference>
<proteinExistence type="inferred from homology"/>